<evidence type="ECO:0008006" key="10">
    <source>
        <dbReference type="Google" id="ProtNLM"/>
    </source>
</evidence>
<feature type="transmembrane region" description="Helical" evidence="7">
    <location>
        <begin position="387"/>
        <end position="406"/>
    </location>
</feature>
<dbReference type="GO" id="GO:0022857">
    <property type="term" value="F:transmembrane transporter activity"/>
    <property type="evidence" value="ECO:0007669"/>
    <property type="project" value="InterPro"/>
</dbReference>
<keyword evidence="2 7" id="KW-0812">Transmembrane</keyword>
<evidence type="ECO:0000256" key="1">
    <source>
        <dbReference type="ARBA" id="ARBA00004141"/>
    </source>
</evidence>
<feature type="transmembrane region" description="Helical" evidence="7">
    <location>
        <begin position="349"/>
        <end position="366"/>
    </location>
</feature>
<proteinExistence type="predicted"/>
<feature type="transmembrane region" description="Helical" evidence="7">
    <location>
        <begin position="187"/>
        <end position="209"/>
    </location>
</feature>
<name>A0A3M2RB10_9HYPO</name>
<feature type="transmembrane region" description="Helical" evidence="7">
    <location>
        <begin position="412"/>
        <end position="438"/>
    </location>
</feature>
<comment type="caution">
    <text evidence="8">The sequence shown here is derived from an EMBL/GenBank/DDBJ whole genome shotgun (WGS) entry which is preliminary data.</text>
</comment>
<dbReference type="Pfam" id="PF07690">
    <property type="entry name" value="MFS_1"/>
    <property type="match status" value="1"/>
</dbReference>
<feature type="region of interest" description="Disordered" evidence="6">
    <location>
        <begin position="269"/>
        <end position="288"/>
    </location>
</feature>
<evidence type="ECO:0000256" key="6">
    <source>
        <dbReference type="SAM" id="MobiDB-lite"/>
    </source>
</evidence>
<dbReference type="GO" id="GO:0005886">
    <property type="term" value="C:plasma membrane"/>
    <property type="evidence" value="ECO:0007669"/>
    <property type="project" value="TreeGrafter"/>
</dbReference>
<dbReference type="InterPro" id="IPR011701">
    <property type="entry name" value="MFS"/>
</dbReference>
<feature type="transmembrane region" description="Helical" evidence="7">
    <location>
        <begin position="62"/>
        <end position="86"/>
    </location>
</feature>
<dbReference type="PANTHER" id="PTHR23502:SF30">
    <property type="entry name" value="TRANSPORTER, PUTATIVE (AFU_ORTHOLOGUE AFUA_8G04702)-RELATED"/>
    <property type="match status" value="1"/>
</dbReference>
<protein>
    <recommendedName>
        <fullName evidence="10">Major facilitator superfamily (MFS) profile domain-containing protein</fullName>
    </recommendedName>
</protein>
<evidence type="ECO:0000256" key="5">
    <source>
        <dbReference type="ARBA" id="ARBA00023180"/>
    </source>
</evidence>
<feature type="transmembrane region" description="Helical" evidence="7">
    <location>
        <begin position="322"/>
        <end position="343"/>
    </location>
</feature>
<dbReference type="Proteomes" id="UP000277212">
    <property type="component" value="Unassembled WGS sequence"/>
</dbReference>
<feature type="compositionally biased region" description="Basic and acidic residues" evidence="6">
    <location>
        <begin position="271"/>
        <end position="281"/>
    </location>
</feature>
<dbReference type="InterPro" id="IPR036259">
    <property type="entry name" value="MFS_trans_sf"/>
</dbReference>
<feature type="transmembrane region" description="Helical" evidence="7">
    <location>
        <begin position="158"/>
        <end position="180"/>
    </location>
</feature>
<dbReference type="AlphaFoldDB" id="A0A3M2RB10"/>
<dbReference type="SUPFAM" id="SSF103473">
    <property type="entry name" value="MFS general substrate transporter"/>
    <property type="match status" value="1"/>
</dbReference>
<sequence length="525" mass="57801">MAVADLSTGPPPDFVPGTVQLVDLEGRCGVAHAEDQRDVVLIPAPSNNPDDPLNWSPARKRVFLACICIYCCGIGIPSAAIYSILVPISADSGLTMDALVAGTGYMFLTLGWGCLVWQPLAQKFGKRPVYLLSLLGTMGCMIWAPHATTGGQWSANKVLQGFFGAPVESLCEISVADVWFTHERGAYLSYYALFLAGSNFLAPVFGGFIDDGQGWQWVLYWCAILSGAGFFLCFFLMEETNFQRPIVLNGDPGQTLERPVSDIPITGEKTAASDEASRTDSHQAPPRMTWTPSSYWKKLRIIRAQDVYNDVSLLKGLIRPFIYFRFPVVVFSGFMYGSVICYFNVLNGTASLILSSPPFLYAGYLSDKFVLWKSRRNGGVMEPEFRLWLYIGLMVIIPGSLILWGVGAAREVHWFGLILAIGLIGATITAGASLPIAYCIDCYKELGADAVVTIILIRNTMSFAISYGITPWIDNMGLQNAFILLAFAALVQLALFLPMIKWGYTLRKSSVKTYWKYAQQIEIEG</sequence>
<reference evidence="8 9" key="1">
    <citation type="submission" date="2017-06" db="EMBL/GenBank/DDBJ databases">
        <title>Comparative genomic analysis of Ambrosia Fusariam Clade fungi.</title>
        <authorList>
            <person name="Stajich J.E."/>
            <person name="Carrillo J."/>
            <person name="Kijimoto T."/>
            <person name="Eskalen A."/>
            <person name="O'Donnell K."/>
            <person name="Kasson M."/>
        </authorList>
    </citation>
    <scope>NUCLEOTIDE SEQUENCE [LARGE SCALE GENOMIC DNA]</scope>
    <source>
        <strain evidence="8">UCR3666</strain>
    </source>
</reference>
<dbReference type="EMBL" id="NKUJ01000550">
    <property type="protein sequence ID" value="RMJ02488.1"/>
    <property type="molecule type" value="Genomic_DNA"/>
</dbReference>
<dbReference type="OrthoDB" id="5215911at2759"/>
<keyword evidence="9" id="KW-1185">Reference proteome</keyword>
<dbReference type="STRING" id="2010991.A0A3M2RB10"/>
<evidence type="ECO:0000256" key="4">
    <source>
        <dbReference type="ARBA" id="ARBA00023136"/>
    </source>
</evidence>
<dbReference type="PANTHER" id="PTHR23502">
    <property type="entry name" value="MAJOR FACILITATOR SUPERFAMILY"/>
    <property type="match status" value="1"/>
</dbReference>
<evidence type="ECO:0000313" key="8">
    <source>
        <dbReference type="EMBL" id="RMJ02488.1"/>
    </source>
</evidence>
<gene>
    <name evidence="8" type="ORF">CDV36_015243</name>
</gene>
<feature type="transmembrane region" description="Helical" evidence="7">
    <location>
        <begin position="450"/>
        <end position="469"/>
    </location>
</feature>
<organism evidence="8 9">
    <name type="scientific">Fusarium kuroshium</name>
    <dbReference type="NCBI Taxonomy" id="2010991"/>
    <lineage>
        <taxon>Eukaryota</taxon>
        <taxon>Fungi</taxon>
        <taxon>Dikarya</taxon>
        <taxon>Ascomycota</taxon>
        <taxon>Pezizomycotina</taxon>
        <taxon>Sordariomycetes</taxon>
        <taxon>Hypocreomycetidae</taxon>
        <taxon>Hypocreales</taxon>
        <taxon>Nectriaceae</taxon>
        <taxon>Fusarium</taxon>
        <taxon>Fusarium solani species complex</taxon>
    </lineage>
</organism>
<evidence type="ECO:0000256" key="7">
    <source>
        <dbReference type="SAM" id="Phobius"/>
    </source>
</evidence>
<feature type="transmembrane region" description="Helical" evidence="7">
    <location>
        <begin position="129"/>
        <end position="146"/>
    </location>
</feature>
<evidence type="ECO:0000256" key="3">
    <source>
        <dbReference type="ARBA" id="ARBA00022989"/>
    </source>
</evidence>
<evidence type="ECO:0000256" key="2">
    <source>
        <dbReference type="ARBA" id="ARBA00022692"/>
    </source>
</evidence>
<feature type="transmembrane region" description="Helical" evidence="7">
    <location>
        <begin position="215"/>
        <end position="237"/>
    </location>
</feature>
<evidence type="ECO:0000313" key="9">
    <source>
        <dbReference type="Proteomes" id="UP000277212"/>
    </source>
</evidence>
<feature type="transmembrane region" description="Helical" evidence="7">
    <location>
        <begin position="481"/>
        <end position="500"/>
    </location>
</feature>
<keyword evidence="4 7" id="KW-0472">Membrane</keyword>
<keyword evidence="5" id="KW-0325">Glycoprotein</keyword>
<comment type="subcellular location">
    <subcellularLocation>
        <location evidence="1">Membrane</location>
        <topology evidence="1">Multi-pass membrane protein</topology>
    </subcellularLocation>
</comment>
<dbReference type="Gene3D" id="1.20.1250.20">
    <property type="entry name" value="MFS general substrate transporter like domains"/>
    <property type="match status" value="1"/>
</dbReference>
<feature type="transmembrane region" description="Helical" evidence="7">
    <location>
        <begin position="98"/>
        <end position="117"/>
    </location>
</feature>
<accession>A0A3M2RB10</accession>
<keyword evidence="3 7" id="KW-1133">Transmembrane helix</keyword>